<feature type="domain" description="GAF" evidence="3">
    <location>
        <begin position="82"/>
        <end position="181"/>
    </location>
</feature>
<dbReference type="RefSeq" id="WP_121647257.1">
    <property type="nucleotide sequence ID" value="NZ_RCUX01000002.1"/>
</dbReference>
<keyword evidence="2" id="KW-0804">Transcription</keyword>
<dbReference type="InterPro" id="IPR029016">
    <property type="entry name" value="GAF-like_dom_sf"/>
</dbReference>
<evidence type="ECO:0000259" key="3">
    <source>
        <dbReference type="Pfam" id="PF01590"/>
    </source>
</evidence>
<comment type="caution">
    <text evidence="4">The sequence shown here is derived from an EMBL/GenBank/DDBJ whole genome shotgun (WGS) entry which is preliminary data.</text>
</comment>
<evidence type="ECO:0000313" key="5">
    <source>
        <dbReference type="Proteomes" id="UP000272503"/>
    </source>
</evidence>
<dbReference type="InterPro" id="IPR036388">
    <property type="entry name" value="WH-like_DNA-bd_sf"/>
</dbReference>
<reference evidence="4 5" key="1">
    <citation type="submission" date="2018-10" db="EMBL/GenBank/DDBJ databases">
        <authorList>
            <person name="Li J."/>
        </authorList>
    </citation>
    <scope>NUCLEOTIDE SEQUENCE [LARGE SCALE GENOMIC DNA]</scope>
    <source>
        <strain evidence="4 5">IF 016277</strain>
    </source>
</reference>
<sequence length="434" mass="47141">MWATVTSSAQSPRQRDLVSQSWSRSHELRVDPLAGSARRLLAEEELRCQRESSPWNELIPVARTLLLGENVRDCGALFALGDADGRLLWVEGDHHLRSAAESMRFMPGTDWSEAAVGTSAPSTALALGHPVRVHHDEHFLPAAHTWSCLAVPLRDPETGVILGVLDLTDRAGAIRGQGERLLIAAAHALQQEILVRRLRAAAAASITAATAPGPAPAPELAPVTAAARPQPAARIAVLGHDLGVLNGTCTEVLLSARHAEILMLLAWHPRGLTAEQLADQLYESEAPLVTLRAEIVRLRRVLERAGGPVLESRPYRLEPAWETDVHRVLALLDRGAHRQALAAFSGDILPSSHAPGVVSIREQVRGRLRESLLAGASVDTLLEYARGPHGRDDLEVWETCLRLLPACSPRRTAVLREIERIEAELDIPVPHAAR</sequence>
<dbReference type="OrthoDB" id="3928741at2"/>
<dbReference type="AlphaFoldDB" id="A0A3L7AD29"/>
<dbReference type="Gene3D" id="1.10.10.10">
    <property type="entry name" value="Winged helix-like DNA-binding domain superfamily/Winged helix DNA-binding domain"/>
    <property type="match status" value="1"/>
</dbReference>
<organism evidence="4 5">
    <name type="scientific">Mycetocola tolaasinivorans</name>
    <dbReference type="NCBI Taxonomy" id="76635"/>
    <lineage>
        <taxon>Bacteria</taxon>
        <taxon>Bacillati</taxon>
        <taxon>Actinomycetota</taxon>
        <taxon>Actinomycetes</taxon>
        <taxon>Micrococcales</taxon>
        <taxon>Microbacteriaceae</taxon>
        <taxon>Mycetocola</taxon>
    </lineage>
</organism>
<evidence type="ECO:0000256" key="2">
    <source>
        <dbReference type="ARBA" id="ARBA00023163"/>
    </source>
</evidence>
<evidence type="ECO:0000256" key="1">
    <source>
        <dbReference type="ARBA" id="ARBA00023015"/>
    </source>
</evidence>
<evidence type="ECO:0000313" key="4">
    <source>
        <dbReference type="EMBL" id="RLP77272.1"/>
    </source>
</evidence>
<accession>A0A3L7AD29</accession>
<keyword evidence="5" id="KW-1185">Reference proteome</keyword>
<proteinExistence type="predicted"/>
<dbReference type="Proteomes" id="UP000272503">
    <property type="component" value="Unassembled WGS sequence"/>
</dbReference>
<name>A0A3L7AD29_9MICO</name>
<dbReference type="Pfam" id="PF01590">
    <property type="entry name" value="GAF"/>
    <property type="match status" value="1"/>
</dbReference>
<protein>
    <submittedName>
        <fullName evidence="4">Transcriptional regulator</fullName>
    </submittedName>
</protein>
<dbReference type="EMBL" id="RCUX01000002">
    <property type="protein sequence ID" value="RLP77272.1"/>
    <property type="molecule type" value="Genomic_DNA"/>
</dbReference>
<keyword evidence="1" id="KW-0805">Transcription regulation</keyword>
<gene>
    <name evidence="4" type="ORF">D9V32_02110</name>
</gene>
<dbReference type="Gene3D" id="3.30.450.40">
    <property type="match status" value="1"/>
</dbReference>
<dbReference type="InterPro" id="IPR003018">
    <property type="entry name" value="GAF"/>
</dbReference>